<evidence type="ECO:0000313" key="3">
    <source>
        <dbReference type="EMBL" id="KAF6724289.1"/>
    </source>
</evidence>
<dbReference type="PANTHER" id="PTHR22367:SF2">
    <property type="entry name" value="COILED-COIL DOMAIN-CONTAINING PROTEIN 14"/>
    <property type="match status" value="1"/>
</dbReference>
<dbReference type="GO" id="GO:0034451">
    <property type="term" value="C:centriolar satellite"/>
    <property type="evidence" value="ECO:0007669"/>
    <property type="project" value="TreeGrafter"/>
</dbReference>
<dbReference type="InterPro" id="IPR029343">
    <property type="entry name" value="CCDC14"/>
</dbReference>
<dbReference type="Proteomes" id="UP000646548">
    <property type="component" value="Unassembled WGS sequence"/>
</dbReference>
<dbReference type="EMBL" id="WKFB01000400">
    <property type="protein sequence ID" value="KAF6724289.1"/>
    <property type="molecule type" value="Genomic_DNA"/>
</dbReference>
<keyword evidence="1" id="KW-0175">Coiled coil</keyword>
<proteinExistence type="predicted"/>
<evidence type="ECO:0000313" key="4">
    <source>
        <dbReference type="Proteomes" id="UP000646548"/>
    </source>
</evidence>
<evidence type="ECO:0000256" key="1">
    <source>
        <dbReference type="SAM" id="Coils"/>
    </source>
</evidence>
<reference evidence="3" key="1">
    <citation type="journal article" name="BMC Genomics">
        <title>Long-read sequencing and de novo genome assembly of marine medaka (Oryzias melastigma).</title>
        <authorList>
            <person name="Liang P."/>
            <person name="Saqib H.S.A."/>
            <person name="Ni X."/>
            <person name="Shen Y."/>
        </authorList>
    </citation>
    <scope>NUCLEOTIDE SEQUENCE</scope>
    <source>
        <strain evidence="3">Bigg-433</strain>
    </source>
</reference>
<feature type="region of interest" description="Disordered" evidence="2">
    <location>
        <begin position="23"/>
        <end position="43"/>
    </location>
</feature>
<evidence type="ECO:0000256" key="2">
    <source>
        <dbReference type="SAM" id="MobiDB-lite"/>
    </source>
</evidence>
<protein>
    <submittedName>
        <fullName evidence="3">Uncharacterized protein</fullName>
    </submittedName>
</protein>
<feature type="region of interest" description="Disordered" evidence="2">
    <location>
        <begin position="135"/>
        <end position="156"/>
    </location>
</feature>
<dbReference type="GO" id="GO:0071539">
    <property type="term" value="P:protein localization to centrosome"/>
    <property type="evidence" value="ECO:0007669"/>
    <property type="project" value="TreeGrafter"/>
</dbReference>
<organism evidence="3 4">
    <name type="scientific">Oryzias melastigma</name>
    <name type="common">Marine medaka</name>
    <dbReference type="NCBI Taxonomy" id="30732"/>
    <lineage>
        <taxon>Eukaryota</taxon>
        <taxon>Metazoa</taxon>
        <taxon>Chordata</taxon>
        <taxon>Craniata</taxon>
        <taxon>Vertebrata</taxon>
        <taxon>Euteleostomi</taxon>
        <taxon>Actinopterygii</taxon>
        <taxon>Neopterygii</taxon>
        <taxon>Teleostei</taxon>
        <taxon>Neoteleostei</taxon>
        <taxon>Acanthomorphata</taxon>
        <taxon>Ovalentaria</taxon>
        <taxon>Atherinomorphae</taxon>
        <taxon>Beloniformes</taxon>
        <taxon>Adrianichthyidae</taxon>
        <taxon>Oryziinae</taxon>
        <taxon>Oryzias</taxon>
    </lineage>
</organism>
<accession>A0A834F7R7</accession>
<sequence length="359" mass="40335">MEGHRHSNFIHFSHRHLCLNCRNQSSQPSSKDNESQQLRSSWTSQLHSNSDADLCCWCTVRAQAPPTPETSCEVSFTSRASDHHGLPQILTAALLQTLPDLWRSRRRPQCSRTTVHRLLEELKATTAEQDRLAEHVSLEQSSSPPQVRLEPSSPSAERAEVLGLQGELESAQARLQQLQEDLGELRRALQDTQSQLKDVQAENALLKTDLDFHKQQLLDGERVNRELASLAQLRLEEMEKLQSLLQSAADTPTDRIKGFLRSLSQAEPTPTEHVQERRSPPPGDAFPQSDRENPHLQACARRARSPSLCDSASLWSAWSARSSSTFDTRDEAAFRDGLAALDASIASLQRTFQLDLRRC</sequence>
<feature type="region of interest" description="Disordered" evidence="2">
    <location>
        <begin position="261"/>
        <end position="292"/>
    </location>
</feature>
<dbReference type="PANTHER" id="PTHR22367">
    <property type="entry name" value="COILED-COIL DOMAIN-CONTAINING PROTEIN 14"/>
    <property type="match status" value="1"/>
</dbReference>
<gene>
    <name evidence="3" type="ORF">FQA47_003753</name>
</gene>
<feature type="coiled-coil region" evidence="1">
    <location>
        <begin position="161"/>
        <end position="216"/>
    </location>
</feature>
<comment type="caution">
    <text evidence="3">The sequence shown here is derived from an EMBL/GenBank/DDBJ whole genome shotgun (WGS) entry which is preliminary data.</text>
</comment>
<name>A0A834F7R7_ORYME</name>
<dbReference type="AlphaFoldDB" id="A0A834F7R7"/>
<dbReference type="Pfam" id="PF15254">
    <property type="entry name" value="CCDC14"/>
    <property type="match status" value="1"/>
</dbReference>